<evidence type="ECO:0000256" key="4">
    <source>
        <dbReference type="ARBA" id="ARBA00023125"/>
    </source>
</evidence>
<keyword evidence="2" id="KW-0805">Transcription regulation</keyword>
<dbReference type="Pfam" id="PF04542">
    <property type="entry name" value="Sigma70_r2"/>
    <property type="match status" value="1"/>
</dbReference>
<evidence type="ECO:0000313" key="8">
    <source>
        <dbReference type="EMBL" id="MDH7638293.1"/>
    </source>
</evidence>
<dbReference type="PANTHER" id="PTHR43133:SF58">
    <property type="entry name" value="ECF RNA POLYMERASE SIGMA FACTOR SIGD"/>
    <property type="match status" value="1"/>
</dbReference>
<dbReference type="SUPFAM" id="SSF88946">
    <property type="entry name" value="Sigma2 domain of RNA polymerase sigma factors"/>
    <property type="match status" value="1"/>
</dbReference>
<accession>A0ABT6MZM9</accession>
<keyword evidence="5" id="KW-0804">Transcription</keyword>
<evidence type="ECO:0000259" key="7">
    <source>
        <dbReference type="Pfam" id="PF08281"/>
    </source>
</evidence>
<evidence type="ECO:0000256" key="2">
    <source>
        <dbReference type="ARBA" id="ARBA00023015"/>
    </source>
</evidence>
<dbReference type="SUPFAM" id="SSF88659">
    <property type="entry name" value="Sigma3 and sigma4 domains of RNA polymerase sigma factors"/>
    <property type="match status" value="1"/>
</dbReference>
<dbReference type="NCBIfam" id="TIGR02937">
    <property type="entry name" value="sigma70-ECF"/>
    <property type="match status" value="1"/>
</dbReference>
<evidence type="ECO:0000259" key="6">
    <source>
        <dbReference type="Pfam" id="PF04542"/>
    </source>
</evidence>
<dbReference type="InterPro" id="IPR013249">
    <property type="entry name" value="RNA_pol_sigma70_r4_t2"/>
</dbReference>
<comment type="caution">
    <text evidence="8">The sequence shown here is derived from an EMBL/GenBank/DDBJ whole genome shotgun (WGS) entry which is preliminary data.</text>
</comment>
<evidence type="ECO:0000256" key="1">
    <source>
        <dbReference type="ARBA" id="ARBA00010641"/>
    </source>
</evidence>
<feature type="domain" description="RNA polymerase sigma-70 region 2" evidence="6">
    <location>
        <begin position="26"/>
        <end position="93"/>
    </location>
</feature>
<evidence type="ECO:0000256" key="3">
    <source>
        <dbReference type="ARBA" id="ARBA00023082"/>
    </source>
</evidence>
<organism evidence="8 9">
    <name type="scientific">Sphingomonas oryzagri</name>
    <dbReference type="NCBI Taxonomy" id="3042314"/>
    <lineage>
        <taxon>Bacteria</taxon>
        <taxon>Pseudomonadati</taxon>
        <taxon>Pseudomonadota</taxon>
        <taxon>Alphaproteobacteria</taxon>
        <taxon>Sphingomonadales</taxon>
        <taxon>Sphingomonadaceae</taxon>
        <taxon>Sphingomonas</taxon>
    </lineage>
</organism>
<comment type="similarity">
    <text evidence="1">Belongs to the sigma-70 factor family. ECF subfamily.</text>
</comment>
<sequence length="179" mass="19737">MQASEAQLKAWMTSGLDGDAGAHEALLRALVPLLSAFYRRRLRDAEGDVEDLVQETLISVHTKRATYDRDRPFTAWLYAIARYRMIDHFRRRRVVVPIEDVEAILVAEGFEDATAARMDVDALLSTLSPKQARAIRDTHVEGLSVAEAASGAGIGESDVKVSVHRGLKALAARIRGDRA</sequence>
<dbReference type="InterPro" id="IPR013324">
    <property type="entry name" value="RNA_pol_sigma_r3/r4-like"/>
</dbReference>
<dbReference type="InterPro" id="IPR014284">
    <property type="entry name" value="RNA_pol_sigma-70_dom"/>
</dbReference>
<dbReference type="InterPro" id="IPR039425">
    <property type="entry name" value="RNA_pol_sigma-70-like"/>
</dbReference>
<dbReference type="PANTHER" id="PTHR43133">
    <property type="entry name" value="RNA POLYMERASE ECF-TYPE SIGMA FACTO"/>
    <property type="match status" value="1"/>
</dbReference>
<keyword evidence="9" id="KW-1185">Reference proteome</keyword>
<protein>
    <submittedName>
        <fullName evidence="8">Sigma-70 family RNA polymerase sigma factor</fullName>
    </submittedName>
</protein>
<feature type="domain" description="RNA polymerase sigma factor 70 region 4 type 2" evidence="7">
    <location>
        <begin position="118"/>
        <end position="170"/>
    </location>
</feature>
<proteinExistence type="inferred from homology"/>
<keyword evidence="3" id="KW-0731">Sigma factor</keyword>
<evidence type="ECO:0000256" key="5">
    <source>
        <dbReference type="ARBA" id="ARBA00023163"/>
    </source>
</evidence>
<dbReference type="EMBL" id="JARYGZ010000001">
    <property type="protein sequence ID" value="MDH7638293.1"/>
    <property type="molecule type" value="Genomic_DNA"/>
</dbReference>
<dbReference type="Gene3D" id="1.10.10.10">
    <property type="entry name" value="Winged helix-like DNA-binding domain superfamily/Winged helix DNA-binding domain"/>
    <property type="match status" value="1"/>
</dbReference>
<dbReference type="InterPro" id="IPR013325">
    <property type="entry name" value="RNA_pol_sigma_r2"/>
</dbReference>
<evidence type="ECO:0000313" key="9">
    <source>
        <dbReference type="Proteomes" id="UP001160625"/>
    </source>
</evidence>
<dbReference type="Proteomes" id="UP001160625">
    <property type="component" value="Unassembled WGS sequence"/>
</dbReference>
<reference evidence="8" key="1">
    <citation type="submission" date="2023-04" db="EMBL/GenBank/DDBJ databases">
        <title>Sphingomonas sp. MAHUQ-71 isolated from rice field.</title>
        <authorList>
            <person name="Huq M.A."/>
        </authorList>
    </citation>
    <scope>NUCLEOTIDE SEQUENCE</scope>
    <source>
        <strain evidence="8">MAHUQ-71</strain>
    </source>
</reference>
<gene>
    <name evidence="8" type="ORF">QGN17_06085</name>
</gene>
<dbReference type="RefSeq" id="WP_281043602.1">
    <property type="nucleotide sequence ID" value="NZ_JARYGZ010000001.1"/>
</dbReference>
<dbReference type="InterPro" id="IPR036388">
    <property type="entry name" value="WH-like_DNA-bd_sf"/>
</dbReference>
<dbReference type="InterPro" id="IPR007627">
    <property type="entry name" value="RNA_pol_sigma70_r2"/>
</dbReference>
<dbReference type="NCBIfam" id="NF009191">
    <property type="entry name" value="PRK12539.1"/>
    <property type="match status" value="1"/>
</dbReference>
<dbReference type="Pfam" id="PF08281">
    <property type="entry name" value="Sigma70_r4_2"/>
    <property type="match status" value="1"/>
</dbReference>
<dbReference type="Gene3D" id="1.10.1740.10">
    <property type="match status" value="1"/>
</dbReference>
<keyword evidence="4" id="KW-0238">DNA-binding</keyword>
<name>A0ABT6MZM9_9SPHN</name>